<dbReference type="InParanoid" id="A0A7G1G9B4"/>
<feature type="domain" description="HD" evidence="1">
    <location>
        <begin position="123"/>
        <end position="246"/>
    </location>
</feature>
<dbReference type="PANTHER" id="PTHR43155:SF2">
    <property type="entry name" value="CYCLIC DI-GMP PHOSPHODIESTERASE PA4108"/>
    <property type="match status" value="1"/>
</dbReference>
<evidence type="ECO:0000313" key="3">
    <source>
        <dbReference type="EMBL" id="BBE32076.1"/>
    </source>
</evidence>
<dbReference type="EMBL" id="AP018712">
    <property type="protein sequence ID" value="BBE32076.1"/>
    <property type="molecule type" value="Genomic_DNA"/>
</dbReference>
<feature type="domain" description="HD-GYP" evidence="2">
    <location>
        <begin position="101"/>
        <end position="297"/>
    </location>
</feature>
<evidence type="ECO:0000259" key="1">
    <source>
        <dbReference type="PROSITE" id="PS51831"/>
    </source>
</evidence>
<dbReference type="Gene3D" id="1.10.3210.10">
    <property type="entry name" value="Hypothetical protein af1432"/>
    <property type="match status" value="1"/>
</dbReference>
<dbReference type="Proteomes" id="UP000516361">
    <property type="component" value="Chromosome"/>
</dbReference>
<reference evidence="3 4" key="1">
    <citation type="submission" date="2018-06" db="EMBL/GenBank/DDBJ databases">
        <title>Genome sequencing of Oceanotoga sp. sy52.</title>
        <authorList>
            <person name="Mori K."/>
        </authorList>
    </citation>
    <scope>NUCLEOTIDE SEQUENCE [LARGE SCALE GENOMIC DNA]</scope>
    <source>
        <strain evidence="4">sy52</strain>
    </source>
</reference>
<keyword evidence="3" id="KW-0378">Hydrolase</keyword>
<sequence length="347" mass="40057">MIFKDVDKLETWKYILASDIPSLKLKKGTIIDSSNKYLLLKNGIFTVPVLKNRAADVAVIDEKKVEKSYMDMKDLWKKLDSEDKVIDKKVEDMSEEITESVLKNFKEVLYLPLKKLKDYDEYTYTHSLNVGMVASLIGAEFGLDKKELKNLTLAGLLHDVGKSKIKYEILNAPRRLTTEEFNEIKKHVVYGKELCIKNHILDEDLIDGILHHHERYDGKGYVEGMKEKNISLFARLLTISDVFDALTSKRVYKKSWNYYRVISHIIQNSNKMFDPELVTLLIKIFGLYPPGTIVKLNDFRVGTVVASQKGNDIQPIVQIEDKVIDLKSEKKYIVDVVDEVENYEENI</sequence>
<dbReference type="SMART" id="SM00471">
    <property type="entry name" value="HDc"/>
    <property type="match status" value="1"/>
</dbReference>
<dbReference type="KEGG" id="ocy:OSSY52_22170"/>
<evidence type="ECO:0000259" key="2">
    <source>
        <dbReference type="PROSITE" id="PS51832"/>
    </source>
</evidence>
<keyword evidence="4" id="KW-1185">Reference proteome</keyword>
<protein>
    <submittedName>
        <fullName evidence="3">HD family phosphohydrolase</fullName>
    </submittedName>
</protein>
<dbReference type="NCBIfam" id="TIGR00277">
    <property type="entry name" value="HDIG"/>
    <property type="match status" value="1"/>
</dbReference>
<dbReference type="Pfam" id="PF13487">
    <property type="entry name" value="HD_5"/>
    <property type="match status" value="1"/>
</dbReference>
<dbReference type="PANTHER" id="PTHR43155">
    <property type="entry name" value="CYCLIC DI-GMP PHOSPHODIESTERASE PA4108-RELATED"/>
    <property type="match status" value="1"/>
</dbReference>
<gene>
    <name evidence="3" type="ORF">OSSY52_22170</name>
</gene>
<dbReference type="PROSITE" id="PS51832">
    <property type="entry name" value="HD_GYP"/>
    <property type="match status" value="1"/>
</dbReference>
<evidence type="ECO:0000313" key="4">
    <source>
        <dbReference type="Proteomes" id="UP000516361"/>
    </source>
</evidence>
<dbReference type="PROSITE" id="PS51831">
    <property type="entry name" value="HD"/>
    <property type="match status" value="1"/>
</dbReference>
<accession>A0A7G1G9B4</accession>
<name>A0A7G1G9B4_9BACT</name>
<dbReference type="InterPro" id="IPR006674">
    <property type="entry name" value="HD_domain"/>
</dbReference>
<dbReference type="RefSeq" id="WP_190614931.1">
    <property type="nucleotide sequence ID" value="NZ_AP018712.1"/>
</dbReference>
<dbReference type="CDD" id="cd00077">
    <property type="entry name" value="HDc"/>
    <property type="match status" value="1"/>
</dbReference>
<dbReference type="InterPro" id="IPR003607">
    <property type="entry name" value="HD/PDEase_dom"/>
</dbReference>
<dbReference type="SUPFAM" id="SSF109604">
    <property type="entry name" value="HD-domain/PDEase-like"/>
    <property type="match status" value="1"/>
</dbReference>
<dbReference type="AlphaFoldDB" id="A0A7G1G9B4"/>
<dbReference type="GO" id="GO:0016787">
    <property type="term" value="F:hydrolase activity"/>
    <property type="evidence" value="ECO:0007669"/>
    <property type="project" value="UniProtKB-KW"/>
</dbReference>
<dbReference type="InterPro" id="IPR037522">
    <property type="entry name" value="HD_GYP_dom"/>
</dbReference>
<proteinExistence type="predicted"/>
<organism evidence="3 4">
    <name type="scientific">Tepiditoga spiralis</name>
    <dbReference type="NCBI Taxonomy" id="2108365"/>
    <lineage>
        <taxon>Bacteria</taxon>
        <taxon>Thermotogati</taxon>
        <taxon>Thermotogota</taxon>
        <taxon>Thermotogae</taxon>
        <taxon>Petrotogales</taxon>
        <taxon>Petrotogaceae</taxon>
        <taxon>Tepiditoga</taxon>
    </lineage>
</organism>
<dbReference type="InterPro" id="IPR006675">
    <property type="entry name" value="HDIG_dom"/>
</dbReference>